<dbReference type="PROSITE" id="PS00070">
    <property type="entry name" value="ALDEHYDE_DEHYDR_CYS"/>
    <property type="match status" value="1"/>
</dbReference>
<dbReference type="PIRSF" id="PIRSF036492">
    <property type="entry name" value="ALDH"/>
    <property type="match status" value="1"/>
</dbReference>
<dbReference type="Gene3D" id="3.40.309.10">
    <property type="entry name" value="Aldehyde Dehydrogenase, Chain A, domain 2"/>
    <property type="match status" value="1"/>
</dbReference>
<dbReference type="InterPro" id="IPR029510">
    <property type="entry name" value="Ald_DH_CS_GLU"/>
</dbReference>
<dbReference type="PANTHER" id="PTHR43570:SF16">
    <property type="entry name" value="ALDEHYDE DEHYDROGENASE TYPE III, ISOFORM Q"/>
    <property type="match status" value="1"/>
</dbReference>
<proteinExistence type="inferred from homology"/>
<dbReference type="Gene3D" id="3.40.605.10">
    <property type="entry name" value="Aldehyde Dehydrogenase, Chain A, domain 1"/>
    <property type="match status" value="1"/>
</dbReference>
<dbReference type="InterPro" id="IPR016161">
    <property type="entry name" value="Ald_DH/histidinol_DH"/>
</dbReference>
<dbReference type="InterPro" id="IPR016162">
    <property type="entry name" value="Ald_DH_N"/>
</dbReference>
<keyword evidence="2 3" id="KW-0560">Oxidoreductase</keyword>
<dbReference type="CDD" id="cd07087">
    <property type="entry name" value="ALDH_F3-13-14_CALDH-like"/>
    <property type="match status" value="1"/>
</dbReference>
<dbReference type="InterPro" id="IPR012394">
    <property type="entry name" value="Aldehyde_DH_NAD(P)"/>
</dbReference>
<reference evidence="7 8" key="1">
    <citation type="submission" date="2024-04" db="EMBL/GenBank/DDBJ databases">
        <title>Tritrichomonas musculus Genome.</title>
        <authorList>
            <person name="Alves-Ferreira E."/>
            <person name="Grigg M."/>
            <person name="Lorenzi H."/>
            <person name="Galac M."/>
        </authorList>
    </citation>
    <scope>NUCLEOTIDE SEQUENCE [LARGE SCALE GENOMIC DNA]</scope>
    <source>
        <strain evidence="7 8">EAF2021</strain>
    </source>
</reference>
<evidence type="ECO:0000256" key="4">
    <source>
        <dbReference type="PROSITE-ProRule" id="PRU10007"/>
    </source>
</evidence>
<dbReference type="Pfam" id="PF00171">
    <property type="entry name" value="Aldedh"/>
    <property type="match status" value="1"/>
</dbReference>
<gene>
    <name evidence="7" type="ORF">M9Y10_041668</name>
</gene>
<sequence>MSKATPPPATPVEEIPKIVDDLRAYFNTGVTKPLSWRITQLKGLIKLLDENGQAWVDAMNEDMGSHHFEGAILVANIRSEIEHTIKNLDTWLRPKKLPNPWALYPGSTSVVPEPYGVVLDFIPYNYPMYLGFSTILPILACGNVCLFKPSSKTPACAKLYHELFPKYLDPKGVIVICGPTRICDDILRQRFDFIFYTGSPNVGKVVQKAASQYLTPTLLELGGKSPVYVDESLSLTKCVRRLVWGKYFNGGQTCVCPDYCLVNEKIWDKFKEELLKVLQEFYGDITQYNDNITHIICKQHYDRIVQAIETSGGQVIANGFRDPERLYIGPTVVESPQMDSTLMTEEIFGPVLPIVKISGAEEAIEFINKREKPLALYVLSDNSNIIDLFTRATSSGALMVNDTTFHVSSPYSPFGGVGNSGMGQYHGKYGIRSLSHSKPVVTHSTLIDLDIRYPPYTDSHLSILKKFA</sequence>
<evidence type="ECO:0000313" key="7">
    <source>
        <dbReference type="EMBL" id="KAK8886208.1"/>
    </source>
</evidence>
<name>A0ABR2K4Z9_9EUKA</name>
<comment type="similarity">
    <text evidence="1 3 5">Belongs to the aldehyde dehydrogenase family.</text>
</comment>
<keyword evidence="8" id="KW-1185">Reference proteome</keyword>
<evidence type="ECO:0000259" key="6">
    <source>
        <dbReference type="Pfam" id="PF00171"/>
    </source>
</evidence>
<dbReference type="SUPFAM" id="SSF53720">
    <property type="entry name" value="ALDH-like"/>
    <property type="match status" value="1"/>
</dbReference>
<evidence type="ECO:0000256" key="3">
    <source>
        <dbReference type="PIRNR" id="PIRNR036492"/>
    </source>
</evidence>
<comment type="caution">
    <text evidence="7">The sequence shown here is derived from an EMBL/GenBank/DDBJ whole genome shotgun (WGS) entry which is preliminary data.</text>
</comment>
<protein>
    <recommendedName>
        <fullName evidence="3">Aldehyde dehydrogenase</fullName>
    </recommendedName>
</protein>
<dbReference type="PANTHER" id="PTHR43570">
    <property type="entry name" value="ALDEHYDE DEHYDROGENASE"/>
    <property type="match status" value="1"/>
</dbReference>
<dbReference type="InterPro" id="IPR015590">
    <property type="entry name" value="Aldehyde_DH_dom"/>
</dbReference>
<dbReference type="EMBL" id="JAPFFF010000007">
    <property type="protein sequence ID" value="KAK8886208.1"/>
    <property type="molecule type" value="Genomic_DNA"/>
</dbReference>
<feature type="domain" description="Aldehyde dehydrogenase" evidence="6">
    <location>
        <begin position="12"/>
        <end position="438"/>
    </location>
</feature>
<accession>A0ABR2K4Z9</accession>
<dbReference type="PROSITE" id="PS00687">
    <property type="entry name" value="ALDEHYDE_DEHYDR_GLU"/>
    <property type="match status" value="1"/>
</dbReference>
<dbReference type="InterPro" id="IPR016160">
    <property type="entry name" value="Ald_DH_CS_CYS"/>
</dbReference>
<organism evidence="7 8">
    <name type="scientific">Tritrichomonas musculus</name>
    <dbReference type="NCBI Taxonomy" id="1915356"/>
    <lineage>
        <taxon>Eukaryota</taxon>
        <taxon>Metamonada</taxon>
        <taxon>Parabasalia</taxon>
        <taxon>Tritrichomonadida</taxon>
        <taxon>Tritrichomonadidae</taxon>
        <taxon>Tritrichomonas</taxon>
    </lineage>
</organism>
<evidence type="ECO:0000256" key="1">
    <source>
        <dbReference type="ARBA" id="ARBA00009986"/>
    </source>
</evidence>
<evidence type="ECO:0000256" key="2">
    <source>
        <dbReference type="ARBA" id="ARBA00023002"/>
    </source>
</evidence>
<dbReference type="Proteomes" id="UP001470230">
    <property type="component" value="Unassembled WGS sequence"/>
</dbReference>
<evidence type="ECO:0000313" key="8">
    <source>
        <dbReference type="Proteomes" id="UP001470230"/>
    </source>
</evidence>
<feature type="active site" evidence="4">
    <location>
        <position position="220"/>
    </location>
</feature>
<dbReference type="InterPro" id="IPR016163">
    <property type="entry name" value="Ald_DH_C"/>
</dbReference>
<evidence type="ECO:0000256" key="5">
    <source>
        <dbReference type="RuleBase" id="RU003345"/>
    </source>
</evidence>